<dbReference type="EMBL" id="UINC01071229">
    <property type="protein sequence ID" value="SVC05969.1"/>
    <property type="molecule type" value="Genomic_DNA"/>
</dbReference>
<evidence type="ECO:0000256" key="3">
    <source>
        <dbReference type="ARBA" id="ARBA00022946"/>
    </source>
</evidence>
<dbReference type="InterPro" id="IPR052377">
    <property type="entry name" value="Mitochondrial_ECH-domain"/>
</dbReference>
<dbReference type="PANTHER" id="PTHR43602:SF1">
    <property type="entry name" value="ENOYL-COA HYDRATASE DOMAIN-CONTAINING PROTEIN 3, MITOCHONDRIAL"/>
    <property type="match status" value="1"/>
</dbReference>
<evidence type="ECO:0000256" key="2">
    <source>
        <dbReference type="ARBA" id="ARBA00022832"/>
    </source>
</evidence>
<dbReference type="InterPro" id="IPR014748">
    <property type="entry name" value="Enoyl-CoA_hydra_C"/>
</dbReference>
<dbReference type="InterPro" id="IPR001753">
    <property type="entry name" value="Enoyl-CoA_hydra/iso"/>
</dbReference>
<dbReference type="AlphaFoldDB" id="A0A382J2X3"/>
<dbReference type="SUPFAM" id="SSF52096">
    <property type="entry name" value="ClpP/crotonase"/>
    <property type="match status" value="1"/>
</dbReference>
<organism evidence="8">
    <name type="scientific">marine metagenome</name>
    <dbReference type="NCBI Taxonomy" id="408172"/>
    <lineage>
        <taxon>unclassified sequences</taxon>
        <taxon>metagenomes</taxon>
        <taxon>ecological metagenomes</taxon>
    </lineage>
</organism>
<evidence type="ECO:0000256" key="5">
    <source>
        <dbReference type="ARBA" id="ARBA00023128"/>
    </source>
</evidence>
<dbReference type="GO" id="GO:0016836">
    <property type="term" value="F:hydro-lyase activity"/>
    <property type="evidence" value="ECO:0007669"/>
    <property type="project" value="TreeGrafter"/>
</dbReference>
<evidence type="ECO:0000256" key="4">
    <source>
        <dbReference type="ARBA" id="ARBA00023098"/>
    </source>
</evidence>
<evidence type="ECO:0000256" key="1">
    <source>
        <dbReference type="ARBA" id="ARBA00004173"/>
    </source>
</evidence>
<comment type="subcellular location">
    <subcellularLocation>
        <location evidence="1">Mitochondrion</location>
    </subcellularLocation>
</comment>
<dbReference type="PANTHER" id="PTHR43602">
    <property type="match status" value="1"/>
</dbReference>
<dbReference type="CDD" id="cd06558">
    <property type="entry name" value="crotonase-like"/>
    <property type="match status" value="1"/>
</dbReference>
<reference evidence="8" key="1">
    <citation type="submission" date="2018-05" db="EMBL/GenBank/DDBJ databases">
        <authorList>
            <person name="Lanie J.A."/>
            <person name="Ng W.-L."/>
            <person name="Kazmierczak K.M."/>
            <person name="Andrzejewski T.M."/>
            <person name="Davidsen T.M."/>
            <person name="Wayne K.J."/>
            <person name="Tettelin H."/>
            <person name="Glass J.I."/>
            <person name="Rusch D."/>
            <person name="Podicherti R."/>
            <person name="Tsui H.-C.T."/>
            <person name="Winkler M.E."/>
        </authorList>
    </citation>
    <scope>NUCLEOTIDE SEQUENCE</scope>
</reference>
<keyword evidence="3" id="KW-0809">Transit peptide</keyword>
<evidence type="ECO:0000256" key="7">
    <source>
        <dbReference type="ARBA" id="ARBA00040545"/>
    </source>
</evidence>
<protein>
    <recommendedName>
        <fullName evidence="7">Enoyl-CoA hydratase domain-containing protein 3, mitochondrial</fullName>
    </recommendedName>
</protein>
<dbReference type="GO" id="GO:0005739">
    <property type="term" value="C:mitochondrion"/>
    <property type="evidence" value="ECO:0007669"/>
    <property type="project" value="UniProtKB-SubCell"/>
</dbReference>
<keyword evidence="2" id="KW-0276">Fatty acid metabolism</keyword>
<keyword evidence="5" id="KW-0496">Mitochondrion</keyword>
<name>A0A382J2X3_9ZZZZ</name>
<dbReference type="GO" id="GO:0006631">
    <property type="term" value="P:fatty acid metabolic process"/>
    <property type="evidence" value="ECO:0007669"/>
    <property type="project" value="UniProtKB-KW"/>
</dbReference>
<dbReference type="NCBIfam" id="NF006008">
    <property type="entry name" value="PRK08139.1"/>
    <property type="match status" value="1"/>
</dbReference>
<evidence type="ECO:0000256" key="6">
    <source>
        <dbReference type="ARBA" id="ARBA00037410"/>
    </source>
</evidence>
<dbReference type="Gene3D" id="1.10.12.10">
    <property type="entry name" value="Lyase 2-enoyl-coa Hydratase, Chain A, domain 2"/>
    <property type="match status" value="1"/>
</dbReference>
<sequence length="272" mass="29878">MNTEILNKKETIDESEALVLCEENEGLVTLTLNRPRQFNALSEEVLAALQQELDRIAEDQNARLVVIAGNGKAFCAGHDLKQMRACREEDYYRTLFKQCSKMMLTLNQMPQPVIAKVQGIATAAGCQLVAACDLAVASDDSRFATSGINVGLFCSTPSVPVSRNLGRKQAMELLLTGNFIDAHTALQWGLVNHVVPASRLDQEVDDLAGSIMSKSWVAVATGKRMFYKQLELPLESAYDYASGVMAGNMMADDVAEGVDAFMQKRPPVWKDR</sequence>
<gene>
    <name evidence="8" type="ORF">METZ01_LOCUS258823</name>
</gene>
<proteinExistence type="predicted"/>
<keyword evidence="4" id="KW-0443">Lipid metabolism</keyword>
<dbReference type="Gene3D" id="3.90.226.10">
    <property type="entry name" value="2-enoyl-CoA Hydratase, Chain A, domain 1"/>
    <property type="match status" value="1"/>
</dbReference>
<accession>A0A382J2X3</accession>
<dbReference type="Pfam" id="PF00378">
    <property type="entry name" value="ECH_1"/>
    <property type="match status" value="1"/>
</dbReference>
<evidence type="ECO:0000313" key="8">
    <source>
        <dbReference type="EMBL" id="SVC05969.1"/>
    </source>
</evidence>
<dbReference type="InterPro" id="IPR029045">
    <property type="entry name" value="ClpP/crotonase-like_dom_sf"/>
</dbReference>
<comment type="function">
    <text evidence="6">May play a role in fatty acid biosynthesis and insulin sensitivity.</text>
</comment>